<feature type="domain" description="Inositol polyphosphate-related phosphatase" evidence="1">
    <location>
        <begin position="12"/>
        <end position="297"/>
    </location>
</feature>
<comment type="caution">
    <text evidence="2">The sequence shown here is derived from an EMBL/GenBank/DDBJ whole genome shotgun (WGS) entry which is preliminary data.</text>
</comment>
<dbReference type="InterPro" id="IPR046985">
    <property type="entry name" value="IP5"/>
</dbReference>
<organism evidence="2 3">
    <name type="scientific">Tritrichomonas foetus</name>
    <dbReference type="NCBI Taxonomy" id="1144522"/>
    <lineage>
        <taxon>Eukaryota</taxon>
        <taxon>Metamonada</taxon>
        <taxon>Parabasalia</taxon>
        <taxon>Tritrichomonadida</taxon>
        <taxon>Tritrichomonadidae</taxon>
        <taxon>Tritrichomonas</taxon>
    </lineage>
</organism>
<dbReference type="OrthoDB" id="62798at2759"/>
<proteinExistence type="predicted"/>
<dbReference type="InterPro" id="IPR000300">
    <property type="entry name" value="IPPc"/>
</dbReference>
<dbReference type="GO" id="GO:0004439">
    <property type="term" value="F:phosphatidylinositol-4,5-bisphosphate 5-phosphatase activity"/>
    <property type="evidence" value="ECO:0007669"/>
    <property type="project" value="TreeGrafter"/>
</dbReference>
<dbReference type="Pfam" id="PF22669">
    <property type="entry name" value="Exo_endo_phos2"/>
    <property type="match status" value="1"/>
</dbReference>
<dbReference type="GO" id="GO:0046856">
    <property type="term" value="P:phosphatidylinositol dephosphorylation"/>
    <property type="evidence" value="ECO:0007669"/>
    <property type="project" value="InterPro"/>
</dbReference>
<keyword evidence="2" id="KW-0540">Nuclease</keyword>
<evidence type="ECO:0000259" key="1">
    <source>
        <dbReference type="SMART" id="SM00128"/>
    </source>
</evidence>
<dbReference type="Gene3D" id="3.60.10.10">
    <property type="entry name" value="Endonuclease/exonuclease/phosphatase"/>
    <property type="match status" value="1"/>
</dbReference>
<dbReference type="RefSeq" id="XP_068360408.1">
    <property type="nucleotide sequence ID" value="XM_068503849.1"/>
</dbReference>
<keyword evidence="3" id="KW-1185">Reference proteome</keyword>
<dbReference type="PANTHER" id="PTHR11200:SF300">
    <property type="entry name" value="TYPE II INOSITOL 1,4,5-TRISPHOSPHATE 5-PHOSPHATASE"/>
    <property type="match status" value="1"/>
</dbReference>
<dbReference type="SMART" id="SM00128">
    <property type="entry name" value="IPPc"/>
    <property type="match status" value="1"/>
</dbReference>
<dbReference type="GO" id="GO:0004527">
    <property type="term" value="F:exonuclease activity"/>
    <property type="evidence" value="ECO:0007669"/>
    <property type="project" value="UniProtKB-KW"/>
</dbReference>
<dbReference type="InterPro" id="IPR036691">
    <property type="entry name" value="Endo/exonu/phosph_ase_sf"/>
</dbReference>
<accession>A0A1J4K8Q8</accession>
<keyword evidence="2" id="KW-0378">Hydrolase</keyword>
<evidence type="ECO:0000313" key="2">
    <source>
        <dbReference type="EMBL" id="OHT07272.1"/>
    </source>
</evidence>
<protein>
    <submittedName>
        <fullName evidence="2">Endonuclease/Exonuclease/phosphatase family protein</fullName>
    </submittedName>
</protein>
<dbReference type="GO" id="GO:0004519">
    <property type="term" value="F:endonuclease activity"/>
    <property type="evidence" value="ECO:0007669"/>
    <property type="project" value="UniProtKB-KW"/>
</dbReference>
<gene>
    <name evidence="2" type="ORF">TRFO_24610</name>
</gene>
<keyword evidence="2" id="KW-0255">Endonuclease</keyword>
<dbReference type="EMBL" id="MLAK01000702">
    <property type="protein sequence ID" value="OHT07272.1"/>
    <property type="molecule type" value="Genomic_DNA"/>
</dbReference>
<dbReference type="AlphaFoldDB" id="A0A1J4K8Q8"/>
<dbReference type="VEuPathDB" id="TrichDB:TRFO_24610"/>
<reference evidence="2" key="1">
    <citation type="submission" date="2016-10" db="EMBL/GenBank/DDBJ databases">
        <authorList>
            <person name="Benchimol M."/>
            <person name="Almeida L.G."/>
            <person name="Vasconcelos A.T."/>
            <person name="Perreira-Neves A."/>
            <person name="Rosa I.A."/>
            <person name="Tasca T."/>
            <person name="Bogo M.R."/>
            <person name="de Souza W."/>
        </authorList>
    </citation>
    <scope>NUCLEOTIDE SEQUENCE [LARGE SCALE GENOMIC DNA]</scope>
    <source>
        <strain evidence="2">K</strain>
    </source>
</reference>
<name>A0A1J4K8Q8_9EUKA</name>
<sequence length="298" mass="34778">MTQHESTAQSCQRFQGVFVTWNVGLHSPEEGITDAISRILDTNSDFVSLSLEEIGRTEDMIDFKVEPPFNLWKDVLISELKNHTIKFAENWGTMALFVFVNNDSNISYEFINSSYILHERENRPCSKASVAVTQKINNKEMTIVGNHLECFDENYQIRNNSWLAVCDKMLNDECTIFMGDLNYRIELERPKVLKLIEKGKINKISDYDQLNRAQNEHPKIKMFKEPKINFPPTYKYDNKCDVYDTSPLKRIPSYTDRILVYTAEEEESPENLEYSVIPHRLSDHRPVMAVYQFKSIHS</sequence>
<dbReference type="Proteomes" id="UP000179807">
    <property type="component" value="Unassembled WGS sequence"/>
</dbReference>
<dbReference type="PANTHER" id="PTHR11200">
    <property type="entry name" value="INOSITOL 5-PHOSPHATASE"/>
    <property type="match status" value="1"/>
</dbReference>
<evidence type="ECO:0000313" key="3">
    <source>
        <dbReference type="Proteomes" id="UP000179807"/>
    </source>
</evidence>
<dbReference type="GeneID" id="94838553"/>
<dbReference type="SUPFAM" id="SSF56219">
    <property type="entry name" value="DNase I-like"/>
    <property type="match status" value="1"/>
</dbReference>